<proteinExistence type="predicted"/>
<keyword evidence="3" id="KW-1185">Reference proteome</keyword>
<accession>A0ABQ2J9A1</accession>
<sequence length="246" mass="26684">MPSKGTGATLITMLNTAFMSPVHRRWLTASLLNSLVALPVHAQSGDAAARTLSFDSLMYAMFASPYPDLSRNFTTGTPQAASNLLRLRLPPPAPSGYKLLGTWTTTQALVERAVRQDDTRSPAALLLYTRSTPRPPASAEQGTAIAILVGRWSGTPAALASYEGQLDRASFNRRSWATGTIFSSCNAVNIVVEDYPLLRRAVHRSCEAQYRTQDTFLKVNVVNLDEQRAVMELQRAAAAFGLVGGK</sequence>
<keyword evidence="1" id="KW-0732">Signal</keyword>
<dbReference type="EMBL" id="BMOR01000016">
    <property type="protein sequence ID" value="GGN42870.1"/>
    <property type="molecule type" value="Genomic_DNA"/>
</dbReference>
<feature type="signal peptide" evidence="1">
    <location>
        <begin position="1"/>
        <end position="42"/>
    </location>
</feature>
<reference evidence="3" key="1">
    <citation type="journal article" date="2019" name="Int. J. Syst. Evol. Microbiol.">
        <title>The Global Catalogue of Microorganisms (GCM) 10K type strain sequencing project: providing services to taxonomists for standard genome sequencing and annotation.</title>
        <authorList>
            <consortium name="The Broad Institute Genomics Platform"/>
            <consortium name="The Broad Institute Genome Sequencing Center for Infectious Disease"/>
            <person name="Wu L."/>
            <person name="Ma J."/>
        </authorList>
    </citation>
    <scope>NUCLEOTIDE SEQUENCE [LARGE SCALE GENOMIC DNA]</scope>
    <source>
        <strain evidence="3">JCM 16918</strain>
    </source>
</reference>
<evidence type="ECO:0000313" key="3">
    <source>
        <dbReference type="Proteomes" id="UP000645517"/>
    </source>
</evidence>
<name>A0ABQ2J9A1_9DEIO</name>
<evidence type="ECO:0000256" key="1">
    <source>
        <dbReference type="SAM" id="SignalP"/>
    </source>
</evidence>
<protein>
    <recommendedName>
        <fullName evidence="4">Secreted protein</fullName>
    </recommendedName>
</protein>
<feature type="chain" id="PRO_5046497228" description="Secreted protein" evidence="1">
    <location>
        <begin position="43"/>
        <end position="246"/>
    </location>
</feature>
<comment type="caution">
    <text evidence="2">The sequence shown here is derived from an EMBL/GenBank/DDBJ whole genome shotgun (WGS) entry which is preliminary data.</text>
</comment>
<evidence type="ECO:0008006" key="4">
    <source>
        <dbReference type="Google" id="ProtNLM"/>
    </source>
</evidence>
<organism evidence="2 3">
    <name type="scientific">Deinococcus daejeonensis</name>
    <dbReference type="NCBI Taxonomy" id="1007098"/>
    <lineage>
        <taxon>Bacteria</taxon>
        <taxon>Thermotogati</taxon>
        <taxon>Deinococcota</taxon>
        <taxon>Deinococci</taxon>
        <taxon>Deinococcales</taxon>
        <taxon>Deinococcaceae</taxon>
        <taxon>Deinococcus</taxon>
    </lineage>
</organism>
<evidence type="ECO:0000313" key="2">
    <source>
        <dbReference type="EMBL" id="GGN42870.1"/>
    </source>
</evidence>
<dbReference type="Proteomes" id="UP000645517">
    <property type="component" value="Unassembled WGS sequence"/>
</dbReference>
<gene>
    <name evidence="2" type="ORF">GCM10010842_29720</name>
</gene>